<protein>
    <submittedName>
        <fullName evidence="3">Por secretion system C-terminal sorting domain-containing protein</fullName>
    </submittedName>
</protein>
<evidence type="ECO:0000313" key="4">
    <source>
        <dbReference type="Proteomes" id="UP000192472"/>
    </source>
</evidence>
<gene>
    <name evidence="3" type="ORF">SAMN04488029_1612</name>
</gene>
<organism evidence="3 4">
    <name type="scientific">Reichenbachiella faecimaris</name>
    <dbReference type="NCBI Taxonomy" id="692418"/>
    <lineage>
        <taxon>Bacteria</taxon>
        <taxon>Pseudomonadati</taxon>
        <taxon>Bacteroidota</taxon>
        <taxon>Cytophagia</taxon>
        <taxon>Cytophagales</taxon>
        <taxon>Reichenbachiellaceae</taxon>
        <taxon>Reichenbachiella</taxon>
    </lineage>
</organism>
<proteinExistence type="predicted"/>
<dbReference type="AlphaFoldDB" id="A0A1W2GAI9"/>
<feature type="chain" id="PRO_5013252658" evidence="1">
    <location>
        <begin position="23"/>
        <end position="511"/>
    </location>
</feature>
<dbReference type="Pfam" id="PF18962">
    <property type="entry name" value="Por_Secre_tail"/>
    <property type="match status" value="1"/>
</dbReference>
<dbReference type="Proteomes" id="UP000192472">
    <property type="component" value="Unassembled WGS sequence"/>
</dbReference>
<sequence length="511" mass="54679">MRSFIRKTAFLLLVIIPCMVNAQSIYVDSTRPDDSGDGLTPGTAKKTVAAGLATVTALNNLFIAADNYFENVIIDKAINISGTGGTPNIGQVTLSADIGISNVTASIVNLNTSGVLQDAVDISPSDGYISVSTGTYNESVTFDKDLSFTSDSNPITITNIEIDNGATLTTDANMTITGNVTLTNGIIDAQGAFYLSSSATNIIETATSYVQGTVVAEAGAIGTGTFSLLGASNAGGNDLGNVTVTRTTGVNGIVTGAITLDESIACTWTITSDNAPTSQVLTFNWFSIWDNGITTQAIFNNNGGDWNLLLDPLESVTDPRVIATLNVTTFGNFTIANNGANLPVELTYLTASKQLNHVLLEWQTASEINHDYFEIQRSADGKNFDGLDRISSHHNSTTINNYTWKDFDPIVGQSYYRLKMVDYDGYTEFSPVVSSTSSNSSLVLHPNPTSDFLNIQSDIEVDHVALYNASGKEINLTVAKRQIDVSSLMPGIYMLKMISNDEVIQSRFVKE</sequence>
<dbReference type="InterPro" id="IPR013783">
    <property type="entry name" value="Ig-like_fold"/>
</dbReference>
<dbReference type="STRING" id="692418.SAMN04488029_1612"/>
<dbReference type="EMBL" id="FWYF01000002">
    <property type="protein sequence ID" value="SMD33685.1"/>
    <property type="molecule type" value="Genomic_DNA"/>
</dbReference>
<feature type="signal peptide" evidence="1">
    <location>
        <begin position="1"/>
        <end position="22"/>
    </location>
</feature>
<evidence type="ECO:0000259" key="2">
    <source>
        <dbReference type="Pfam" id="PF18962"/>
    </source>
</evidence>
<dbReference type="InterPro" id="IPR011050">
    <property type="entry name" value="Pectin_lyase_fold/virulence"/>
</dbReference>
<dbReference type="SUPFAM" id="SSF51126">
    <property type="entry name" value="Pectin lyase-like"/>
    <property type="match status" value="1"/>
</dbReference>
<dbReference type="NCBIfam" id="TIGR04183">
    <property type="entry name" value="Por_Secre_tail"/>
    <property type="match status" value="1"/>
</dbReference>
<evidence type="ECO:0000313" key="3">
    <source>
        <dbReference type="EMBL" id="SMD33685.1"/>
    </source>
</evidence>
<dbReference type="Gene3D" id="2.60.40.10">
    <property type="entry name" value="Immunoglobulins"/>
    <property type="match status" value="1"/>
</dbReference>
<dbReference type="RefSeq" id="WP_084372099.1">
    <property type="nucleotide sequence ID" value="NZ_FWYF01000002.1"/>
</dbReference>
<dbReference type="InterPro" id="IPR026444">
    <property type="entry name" value="Secre_tail"/>
</dbReference>
<name>A0A1W2GAI9_REIFA</name>
<evidence type="ECO:0000256" key="1">
    <source>
        <dbReference type="SAM" id="SignalP"/>
    </source>
</evidence>
<keyword evidence="1" id="KW-0732">Signal</keyword>
<keyword evidence="4" id="KW-1185">Reference proteome</keyword>
<feature type="domain" description="Secretion system C-terminal sorting" evidence="2">
    <location>
        <begin position="445"/>
        <end position="508"/>
    </location>
</feature>
<accession>A0A1W2GAI9</accession>
<reference evidence="3 4" key="1">
    <citation type="submission" date="2017-04" db="EMBL/GenBank/DDBJ databases">
        <authorList>
            <person name="Afonso C.L."/>
            <person name="Miller P.J."/>
            <person name="Scott M.A."/>
            <person name="Spackman E."/>
            <person name="Goraichik I."/>
            <person name="Dimitrov K.M."/>
            <person name="Suarez D.L."/>
            <person name="Swayne D.E."/>
        </authorList>
    </citation>
    <scope>NUCLEOTIDE SEQUENCE [LARGE SCALE GENOMIC DNA]</scope>
    <source>
        <strain evidence="3 4">DSM 26133</strain>
    </source>
</reference>
<dbReference type="OrthoDB" id="864963at2"/>